<accession>A0A5P8WGA3</accession>
<organism evidence="1 2">
    <name type="scientific">Nostoc sphaeroides CCNUC1</name>
    <dbReference type="NCBI Taxonomy" id="2653204"/>
    <lineage>
        <taxon>Bacteria</taxon>
        <taxon>Bacillati</taxon>
        <taxon>Cyanobacteriota</taxon>
        <taxon>Cyanophyceae</taxon>
        <taxon>Nostocales</taxon>
        <taxon>Nostocaceae</taxon>
        <taxon>Nostoc</taxon>
    </lineage>
</organism>
<evidence type="ECO:0000313" key="2">
    <source>
        <dbReference type="Proteomes" id="UP000326678"/>
    </source>
</evidence>
<dbReference type="KEGG" id="nsh:GXM_08690"/>
<dbReference type="EMBL" id="CP045227">
    <property type="protein sequence ID" value="QFS51196.1"/>
    <property type="molecule type" value="Genomic_DNA"/>
</dbReference>
<dbReference type="AlphaFoldDB" id="A0A5P8WGA3"/>
<keyword evidence="2" id="KW-1185">Reference proteome</keyword>
<gene>
    <name evidence="1" type="ORF">GXM_08690</name>
</gene>
<protein>
    <submittedName>
        <fullName evidence="1">Uncharacterized protein</fullName>
    </submittedName>
</protein>
<proteinExistence type="predicted"/>
<name>A0A5P8WGA3_9NOSO</name>
<sequence length="37" mass="4189">MFISGEKVIIHGDDLKPLVRCPLLVADIDYFKTAKNQ</sequence>
<reference evidence="1 2" key="1">
    <citation type="submission" date="2019-10" db="EMBL/GenBank/DDBJ databases">
        <title>Genomic and transcriptomic insights into the perfect genentic adaptation of a filamentous nitrogen-fixing cyanobacterium to rice fields.</title>
        <authorList>
            <person name="Chen Z."/>
        </authorList>
    </citation>
    <scope>NUCLEOTIDE SEQUENCE [LARGE SCALE GENOMIC DNA]</scope>
    <source>
        <strain evidence="1">CCNUC1</strain>
    </source>
</reference>
<evidence type="ECO:0000313" key="1">
    <source>
        <dbReference type="EMBL" id="QFS51196.1"/>
    </source>
</evidence>
<dbReference type="Proteomes" id="UP000326678">
    <property type="component" value="Chromosome Gxm2"/>
</dbReference>